<organism evidence="5">
    <name type="scientific">Selaginella moellendorffii</name>
    <name type="common">Spikemoss</name>
    <dbReference type="NCBI Taxonomy" id="88036"/>
    <lineage>
        <taxon>Eukaryota</taxon>
        <taxon>Viridiplantae</taxon>
        <taxon>Streptophyta</taxon>
        <taxon>Embryophyta</taxon>
        <taxon>Tracheophyta</taxon>
        <taxon>Lycopodiopsida</taxon>
        <taxon>Selaginellales</taxon>
        <taxon>Selaginellaceae</taxon>
        <taxon>Selaginella</taxon>
    </lineage>
</organism>
<feature type="repeat" description="PPR" evidence="2">
    <location>
        <begin position="40"/>
        <end position="74"/>
    </location>
</feature>
<dbReference type="eggNOG" id="KOG4197">
    <property type="taxonomic scope" value="Eukaryota"/>
</dbReference>
<dbReference type="AlphaFoldDB" id="D8QUJ0"/>
<accession>D8QUJ0</accession>
<reference evidence="4 5" key="1">
    <citation type="journal article" date="2011" name="Science">
        <title>The Selaginella genome identifies genetic changes associated with the evolution of vascular plants.</title>
        <authorList>
            <person name="Banks J.A."/>
            <person name="Nishiyama T."/>
            <person name="Hasebe M."/>
            <person name="Bowman J.L."/>
            <person name="Gribskov M."/>
            <person name="dePamphilis C."/>
            <person name="Albert V.A."/>
            <person name="Aono N."/>
            <person name="Aoyama T."/>
            <person name="Ambrose B.A."/>
            <person name="Ashton N.W."/>
            <person name="Axtell M.J."/>
            <person name="Barker E."/>
            <person name="Barker M.S."/>
            <person name="Bennetzen J.L."/>
            <person name="Bonawitz N.D."/>
            <person name="Chapple C."/>
            <person name="Cheng C."/>
            <person name="Correa L.G."/>
            <person name="Dacre M."/>
            <person name="DeBarry J."/>
            <person name="Dreyer I."/>
            <person name="Elias M."/>
            <person name="Engstrom E.M."/>
            <person name="Estelle M."/>
            <person name="Feng L."/>
            <person name="Finet C."/>
            <person name="Floyd S.K."/>
            <person name="Frommer W.B."/>
            <person name="Fujita T."/>
            <person name="Gramzow L."/>
            <person name="Gutensohn M."/>
            <person name="Harholt J."/>
            <person name="Hattori M."/>
            <person name="Heyl A."/>
            <person name="Hirai T."/>
            <person name="Hiwatashi Y."/>
            <person name="Ishikawa M."/>
            <person name="Iwata M."/>
            <person name="Karol K.G."/>
            <person name="Koehler B."/>
            <person name="Kolukisaoglu U."/>
            <person name="Kubo M."/>
            <person name="Kurata T."/>
            <person name="Lalonde S."/>
            <person name="Li K."/>
            <person name="Li Y."/>
            <person name="Litt A."/>
            <person name="Lyons E."/>
            <person name="Manning G."/>
            <person name="Maruyama T."/>
            <person name="Michael T.P."/>
            <person name="Mikami K."/>
            <person name="Miyazaki S."/>
            <person name="Morinaga S."/>
            <person name="Murata T."/>
            <person name="Mueller-Roeber B."/>
            <person name="Nelson D.R."/>
            <person name="Obara M."/>
            <person name="Oguri Y."/>
            <person name="Olmstead R.G."/>
            <person name="Onodera N."/>
            <person name="Petersen B.L."/>
            <person name="Pils B."/>
            <person name="Prigge M."/>
            <person name="Rensing S.A."/>
            <person name="Riano-Pachon D.M."/>
            <person name="Roberts A.W."/>
            <person name="Sato Y."/>
            <person name="Scheller H.V."/>
            <person name="Schulz B."/>
            <person name="Schulz C."/>
            <person name="Shakirov E.V."/>
            <person name="Shibagaki N."/>
            <person name="Shinohara N."/>
            <person name="Shippen D.E."/>
            <person name="Soerensen I."/>
            <person name="Sotooka R."/>
            <person name="Sugimoto N."/>
            <person name="Sugita M."/>
            <person name="Sumikawa N."/>
            <person name="Tanurdzic M."/>
            <person name="Theissen G."/>
            <person name="Ulvskov P."/>
            <person name="Wakazuki S."/>
            <person name="Weng J.K."/>
            <person name="Willats W.W."/>
            <person name="Wipf D."/>
            <person name="Wolf P.G."/>
            <person name="Yang L."/>
            <person name="Zimmer A.D."/>
            <person name="Zhu Q."/>
            <person name="Mitros T."/>
            <person name="Hellsten U."/>
            <person name="Loque D."/>
            <person name="Otillar R."/>
            <person name="Salamov A."/>
            <person name="Schmutz J."/>
            <person name="Shapiro H."/>
            <person name="Lindquist E."/>
            <person name="Lucas S."/>
            <person name="Rokhsar D."/>
            <person name="Grigoriev I.V."/>
        </authorList>
    </citation>
    <scope>NUCLEOTIDE SEQUENCE [LARGE SCALE GENOMIC DNA]</scope>
</reference>
<dbReference type="Pfam" id="PF14432">
    <property type="entry name" value="DYW_deaminase"/>
    <property type="match status" value="1"/>
</dbReference>
<feature type="repeat" description="PPR" evidence="2">
    <location>
        <begin position="242"/>
        <end position="276"/>
    </location>
</feature>
<dbReference type="InterPro" id="IPR032867">
    <property type="entry name" value="DYW_dom"/>
</dbReference>
<dbReference type="OMA" id="CEEAMAL"/>
<dbReference type="GO" id="GO:0008270">
    <property type="term" value="F:zinc ion binding"/>
    <property type="evidence" value="ECO:0007669"/>
    <property type="project" value="InterPro"/>
</dbReference>
<proteinExistence type="predicted"/>
<dbReference type="PANTHER" id="PTHR47926">
    <property type="entry name" value="PENTATRICOPEPTIDE REPEAT-CONTAINING PROTEIN"/>
    <property type="match status" value="1"/>
</dbReference>
<dbReference type="HOGENOM" id="CLU_002706_15_1_1"/>
<dbReference type="Gene3D" id="1.25.40.10">
    <property type="entry name" value="Tetratricopeptide repeat domain"/>
    <property type="match status" value="4"/>
</dbReference>
<protein>
    <recommendedName>
        <fullName evidence="3">DYW domain-containing protein</fullName>
    </recommendedName>
</protein>
<dbReference type="PROSITE" id="PS51375">
    <property type="entry name" value="PPR"/>
    <property type="match status" value="4"/>
</dbReference>
<evidence type="ECO:0000313" key="4">
    <source>
        <dbReference type="EMBL" id="EFJ36301.1"/>
    </source>
</evidence>
<dbReference type="InterPro" id="IPR011990">
    <property type="entry name" value="TPR-like_helical_dom_sf"/>
</dbReference>
<dbReference type="Proteomes" id="UP000001514">
    <property type="component" value="Unassembled WGS sequence"/>
</dbReference>
<dbReference type="InterPro" id="IPR046960">
    <property type="entry name" value="PPR_At4g14850-like_plant"/>
</dbReference>
<dbReference type="GO" id="GO:0009451">
    <property type="term" value="P:RNA modification"/>
    <property type="evidence" value="ECO:0007669"/>
    <property type="project" value="InterPro"/>
</dbReference>
<dbReference type="NCBIfam" id="TIGR00756">
    <property type="entry name" value="PPR"/>
    <property type="match status" value="4"/>
</dbReference>
<keyword evidence="5" id="KW-1185">Reference proteome</keyword>
<evidence type="ECO:0000256" key="1">
    <source>
        <dbReference type="ARBA" id="ARBA00022737"/>
    </source>
</evidence>
<dbReference type="FunFam" id="1.25.40.10:FF:000196">
    <property type="entry name" value="Pentatricopeptide repeat-containing protein At4g14850"/>
    <property type="match status" value="1"/>
</dbReference>
<sequence length="652" mass="72559">MEELGWIRNRFLCNLLIDLYTKCDRFDDALAVFHGIQSKNVFSWTMMLAAFAENRDFDRCWLFFRGMLLQGINPGEVGISIFLSACTDAREITIGRSIQLAILGTGIEEESIVQTALVSLYGKLGHCTDAASVFLRMSHRDVVAWSAMVAAYARNGHPREALGLFRQMDLDGVAPNKVTLVSGLDACASLGDLRSGALMHQRVEAQGIQSGVVVGTALVNLYGKCGRIEAAAEAFGQIVEKNVVAWSAISAAYARNDRNRDAIRVLHRMDLEGLAPNSTTFVSVLDACAAIAALKQGRRIHERIHVLGGGLESDVYVLTALVNMYSKCGNLALAGNMFDKIAHLDLVLWNSLIATNAQHGQTEKALELFERMRLEGLQPTIITFTSVLFACSHAGMLDQGRKHFVSFIGDHGIFPEAEHFGCMVDLLGRAGWIVDSEDLLLHMPFEPHPVAWMAFLGACRTYRNMDGAIWAAENLFQLDPRKRAPYVLLSNMYAKAGRWSDVARMRQAMQLFMTVKEAGRSWIEVKDRVHEFISGDLDHPRIGEIHAELQRLTKLMKAAGYVPDTEMVLHDVKQEVKETMVGYHSEKLAMAFALLTTPEGSPIRVVKNLRVCNDCHTASKFISKLVNREIVVRDCNRFHRFQNGACSCGDYW</sequence>
<feature type="repeat" description="PPR" evidence="2">
    <location>
        <begin position="345"/>
        <end position="379"/>
    </location>
</feature>
<dbReference type="GO" id="GO:0003723">
    <property type="term" value="F:RNA binding"/>
    <property type="evidence" value="ECO:0007669"/>
    <property type="project" value="InterPro"/>
</dbReference>
<dbReference type="SUPFAM" id="SSF48452">
    <property type="entry name" value="TPR-like"/>
    <property type="match status" value="1"/>
</dbReference>
<dbReference type="KEGG" id="smo:SELMODRAFT_79052"/>
<dbReference type="Gramene" id="EFJ36301">
    <property type="protein sequence ID" value="EFJ36301"/>
    <property type="gene ID" value="SELMODRAFT_79052"/>
</dbReference>
<dbReference type="FunFam" id="1.25.40.10:FF:000366">
    <property type="entry name" value="Pentatricopeptide (PPR) repeat-containing protein"/>
    <property type="match status" value="1"/>
</dbReference>
<evidence type="ECO:0000259" key="3">
    <source>
        <dbReference type="Pfam" id="PF14432"/>
    </source>
</evidence>
<dbReference type="InParanoid" id="D8QUJ0"/>
<dbReference type="InterPro" id="IPR002885">
    <property type="entry name" value="PPR_rpt"/>
</dbReference>
<dbReference type="EMBL" id="GL377567">
    <property type="protein sequence ID" value="EFJ36301.1"/>
    <property type="molecule type" value="Genomic_DNA"/>
</dbReference>
<dbReference type="PANTHER" id="PTHR47926:SF533">
    <property type="entry name" value="DYW DOMAIN-CONTAINING PROTEIN"/>
    <property type="match status" value="1"/>
</dbReference>
<dbReference type="Pfam" id="PF13041">
    <property type="entry name" value="PPR_2"/>
    <property type="match status" value="2"/>
</dbReference>
<dbReference type="FunFam" id="1.25.40.10:FF:000144">
    <property type="entry name" value="Pentatricopeptide repeat-containing protein, mitochondrial"/>
    <property type="match status" value="1"/>
</dbReference>
<feature type="repeat" description="PPR" evidence="2">
    <location>
        <begin position="141"/>
        <end position="175"/>
    </location>
</feature>
<feature type="domain" description="DYW" evidence="3">
    <location>
        <begin position="560"/>
        <end position="652"/>
    </location>
</feature>
<keyword evidence="1" id="KW-0677">Repeat</keyword>
<evidence type="ECO:0000256" key="2">
    <source>
        <dbReference type="PROSITE-ProRule" id="PRU00708"/>
    </source>
</evidence>
<dbReference type="Pfam" id="PF01535">
    <property type="entry name" value="PPR"/>
    <property type="match status" value="2"/>
</dbReference>
<dbReference type="FunFam" id="1.25.40.10:FF:000031">
    <property type="entry name" value="Pentatricopeptide repeat-containing protein mitochondrial"/>
    <property type="match status" value="1"/>
</dbReference>
<dbReference type="InterPro" id="IPR046848">
    <property type="entry name" value="E_motif"/>
</dbReference>
<dbReference type="Pfam" id="PF13812">
    <property type="entry name" value="PPR_3"/>
    <property type="match status" value="1"/>
</dbReference>
<evidence type="ECO:0000313" key="5">
    <source>
        <dbReference type="Proteomes" id="UP000001514"/>
    </source>
</evidence>
<dbReference type="Pfam" id="PF20431">
    <property type="entry name" value="E_motif"/>
    <property type="match status" value="1"/>
</dbReference>
<gene>
    <name evidence="4" type="ORF">SELMODRAFT_79052</name>
</gene>
<name>D8QUJ0_SELML</name>